<dbReference type="Pfam" id="PF00512">
    <property type="entry name" value="HisKA"/>
    <property type="match status" value="1"/>
</dbReference>
<keyword evidence="6 8" id="KW-0472">Membrane</keyword>
<evidence type="ECO:0000256" key="2">
    <source>
        <dbReference type="ARBA" id="ARBA00012438"/>
    </source>
</evidence>
<dbReference type="InterPro" id="IPR004358">
    <property type="entry name" value="Sig_transdc_His_kin-like_C"/>
</dbReference>
<evidence type="ECO:0000259" key="10">
    <source>
        <dbReference type="PROSITE" id="PS50113"/>
    </source>
</evidence>
<dbReference type="SUPFAM" id="SSF55874">
    <property type="entry name" value="ATPase domain of HSP90 chaperone/DNA topoisomerase II/histidine kinase"/>
    <property type="match status" value="1"/>
</dbReference>
<keyword evidence="7" id="KW-0175">Coiled coil</keyword>
<dbReference type="InterPro" id="IPR036097">
    <property type="entry name" value="HisK_dim/P_sf"/>
</dbReference>
<dbReference type="Pfam" id="PF08448">
    <property type="entry name" value="PAS_4"/>
    <property type="match status" value="1"/>
</dbReference>
<evidence type="ECO:0000256" key="3">
    <source>
        <dbReference type="ARBA" id="ARBA00022553"/>
    </source>
</evidence>
<dbReference type="PROSITE" id="PS50113">
    <property type="entry name" value="PAC"/>
    <property type="match status" value="1"/>
</dbReference>
<dbReference type="InterPro" id="IPR003661">
    <property type="entry name" value="HisK_dim/P_dom"/>
</dbReference>
<feature type="coiled-coil region" evidence="7">
    <location>
        <begin position="343"/>
        <end position="370"/>
    </location>
</feature>
<keyword evidence="8" id="KW-1133">Transmembrane helix</keyword>
<dbReference type="Proteomes" id="UP000663181">
    <property type="component" value="Chromosome"/>
</dbReference>
<dbReference type="PRINTS" id="PR00344">
    <property type="entry name" value="BCTRLSENSOR"/>
</dbReference>
<keyword evidence="4" id="KW-0808">Transferase</keyword>
<dbReference type="SUPFAM" id="SSF55785">
    <property type="entry name" value="PYP-like sensor domain (PAS domain)"/>
    <property type="match status" value="1"/>
</dbReference>
<keyword evidence="3" id="KW-0597">Phosphoprotein</keyword>
<sequence length="602" mass="67134">MIRGRVRQVAALRWRTGGLLLAVLVIVALPYMVTRGGAQQSLEAGELVTRSAEVQALVYRIADQTHDSESAIQYLLADNPYIRAEETAQTAERIVPNLLDQLHHLVADNPEQEHLVDQLSAVENGRLALLNQAMQRYQEHDIAGAGQALRDAGALFRIDDIANRIVQNAEQQLLLRREAARQQSHNSSLVMALTAVAQLVMLTIVVVVSERQIGERLRAEIGERQAVQRSQMILQAVREPIALLDNSLRTLLVNAAFSELYGVSEDSRGEYLDDIGQGAWTDEVLQQRLRDVLLRDRELWDYELNQRTIDGVERHVVVNARRLQQEDSENPALLLTVSDITARALVEQQVKELNHQLESKVTQISDVNRELEAFSYSVSHDLRAPLRHITAFAQKLELHLGEDADATTHHYLGVIRDASQRMAQLIEDLLVFSRLGRGALRLQAVDMHALVDEARSFAESEAPGRNIEWQIEPLPVVVGDENMLRTVWQNLIGNAVKYTGQCSAARITVSARRAEGGEYEFTVADNGAGFDMRYVGKLFGVFQRLHKVSEFPGNGIGLANVQRIVTRHGGRVWAEGEPGRGARFHFTLAAVEPPVNNGLPLS</sequence>
<dbReference type="CDD" id="cd00082">
    <property type="entry name" value="HisKA"/>
    <property type="match status" value="1"/>
</dbReference>
<dbReference type="Pfam" id="PF02518">
    <property type="entry name" value="HATPase_c"/>
    <property type="match status" value="1"/>
</dbReference>
<dbReference type="EC" id="2.7.13.3" evidence="2"/>
<dbReference type="SUPFAM" id="SSF47384">
    <property type="entry name" value="Homodimeric domain of signal transducing histidine kinase"/>
    <property type="match status" value="1"/>
</dbReference>
<evidence type="ECO:0000313" key="11">
    <source>
        <dbReference type="EMBL" id="QRN55736.1"/>
    </source>
</evidence>
<dbReference type="Gene3D" id="1.10.287.130">
    <property type="match status" value="1"/>
</dbReference>
<feature type="transmembrane region" description="Helical" evidence="8">
    <location>
        <begin position="12"/>
        <end position="33"/>
    </location>
</feature>
<name>A0ABX7GZ05_9GAMM</name>
<dbReference type="SMART" id="SM00387">
    <property type="entry name" value="HATPase_c"/>
    <property type="match status" value="1"/>
</dbReference>
<keyword evidence="5" id="KW-0418">Kinase</keyword>
<evidence type="ECO:0000256" key="4">
    <source>
        <dbReference type="ARBA" id="ARBA00022679"/>
    </source>
</evidence>
<dbReference type="InterPro" id="IPR003594">
    <property type="entry name" value="HATPase_dom"/>
</dbReference>
<dbReference type="InterPro" id="IPR035965">
    <property type="entry name" value="PAS-like_dom_sf"/>
</dbReference>
<dbReference type="EMBL" id="CP064030">
    <property type="protein sequence ID" value="QRN55736.1"/>
    <property type="molecule type" value="Genomic_DNA"/>
</dbReference>
<evidence type="ECO:0000256" key="5">
    <source>
        <dbReference type="ARBA" id="ARBA00022777"/>
    </source>
</evidence>
<dbReference type="InterPro" id="IPR036890">
    <property type="entry name" value="HATPase_C_sf"/>
</dbReference>
<feature type="domain" description="PAC" evidence="10">
    <location>
        <begin position="300"/>
        <end position="352"/>
    </location>
</feature>
<organism evidence="11 12">
    <name type="scientific">Dyella caseinilytica</name>
    <dbReference type="NCBI Taxonomy" id="1849581"/>
    <lineage>
        <taxon>Bacteria</taxon>
        <taxon>Pseudomonadati</taxon>
        <taxon>Pseudomonadota</taxon>
        <taxon>Gammaproteobacteria</taxon>
        <taxon>Lysobacterales</taxon>
        <taxon>Rhodanobacteraceae</taxon>
        <taxon>Dyella</taxon>
    </lineage>
</organism>
<dbReference type="InterPro" id="IPR000700">
    <property type="entry name" value="PAS-assoc_C"/>
</dbReference>
<evidence type="ECO:0000256" key="6">
    <source>
        <dbReference type="ARBA" id="ARBA00023136"/>
    </source>
</evidence>
<dbReference type="PROSITE" id="PS50109">
    <property type="entry name" value="HIS_KIN"/>
    <property type="match status" value="1"/>
</dbReference>
<keyword evidence="12" id="KW-1185">Reference proteome</keyword>
<dbReference type="InterPro" id="IPR050351">
    <property type="entry name" value="BphY/WalK/GraS-like"/>
</dbReference>
<dbReference type="NCBIfam" id="TIGR00229">
    <property type="entry name" value="sensory_box"/>
    <property type="match status" value="1"/>
</dbReference>
<dbReference type="SMART" id="SM00388">
    <property type="entry name" value="HisKA"/>
    <property type="match status" value="1"/>
</dbReference>
<keyword evidence="8" id="KW-0812">Transmembrane</keyword>
<feature type="domain" description="Histidine kinase" evidence="9">
    <location>
        <begin position="377"/>
        <end position="592"/>
    </location>
</feature>
<dbReference type="InterPro" id="IPR000014">
    <property type="entry name" value="PAS"/>
</dbReference>
<evidence type="ECO:0000256" key="8">
    <source>
        <dbReference type="SAM" id="Phobius"/>
    </source>
</evidence>
<evidence type="ECO:0000259" key="9">
    <source>
        <dbReference type="PROSITE" id="PS50109"/>
    </source>
</evidence>
<evidence type="ECO:0000256" key="1">
    <source>
        <dbReference type="ARBA" id="ARBA00000085"/>
    </source>
</evidence>
<gene>
    <name evidence="11" type="ORF">ISN74_02745</name>
</gene>
<evidence type="ECO:0000313" key="12">
    <source>
        <dbReference type="Proteomes" id="UP000663181"/>
    </source>
</evidence>
<reference evidence="11 12" key="1">
    <citation type="submission" date="2020-10" db="EMBL/GenBank/DDBJ databases">
        <title>Phylogeny of dyella-like bacteria.</title>
        <authorList>
            <person name="Fu J."/>
        </authorList>
    </citation>
    <scope>NUCLEOTIDE SEQUENCE [LARGE SCALE GENOMIC DNA]</scope>
    <source>
        <strain evidence="11 12">DHOB09</strain>
    </source>
</reference>
<dbReference type="Gene3D" id="3.30.450.20">
    <property type="entry name" value="PAS domain"/>
    <property type="match status" value="1"/>
</dbReference>
<protein>
    <recommendedName>
        <fullName evidence="2">histidine kinase</fullName>
        <ecNumber evidence="2">2.7.13.3</ecNumber>
    </recommendedName>
</protein>
<evidence type="ECO:0000256" key="7">
    <source>
        <dbReference type="SAM" id="Coils"/>
    </source>
</evidence>
<dbReference type="InterPro" id="IPR005467">
    <property type="entry name" value="His_kinase_dom"/>
</dbReference>
<proteinExistence type="predicted"/>
<dbReference type="PANTHER" id="PTHR42878">
    <property type="entry name" value="TWO-COMPONENT HISTIDINE KINASE"/>
    <property type="match status" value="1"/>
</dbReference>
<dbReference type="InterPro" id="IPR013656">
    <property type="entry name" value="PAS_4"/>
</dbReference>
<dbReference type="PANTHER" id="PTHR42878:SF15">
    <property type="entry name" value="BACTERIOPHYTOCHROME"/>
    <property type="match status" value="1"/>
</dbReference>
<accession>A0ABX7GZ05</accession>
<dbReference type="CDD" id="cd00130">
    <property type="entry name" value="PAS"/>
    <property type="match status" value="1"/>
</dbReference>
<comment type="catalytic activity">
    <reaction evidence="1">
        <text>ATP + protein L-histidine = ADP + protein N-phospho-L-histidine.</text>
        <dbReference type="EC" id="2.7.13.3"/>
    </reaction>
</comment>
<dbReference type="Gene3D" id="3.30.565.10">
    <property type="entry name" value="Histidine kinase-like ATPase, C-terminal domain"/>
    <property type="match status" value="1"/>
</dbReference>